<dbReference type="InterPro" id="IPR046348">
    <property type="entry name" value="SIS_dom_sf"/>
</dbReference>
<feature type="domain" description="SIS" evidence="2">
    <location>
        <begin position="37"/>
        <end position="187"/>
    </location>
</feature>
<dbReference type="GeneID" id="98673554"/>
<feature type="domain" description="SIS" evidence="2">
    <location>
        <begin position="209"/>
        <end position="357"/>
    </location>
</feature>
<dbReference type="RefSeq" id="WP_141428830.1">
    <property type="nucleotide sequence ID" value="NZ_AP019736.1"/>
</dbReference>
<dbReference type="OrthoDB" id="9779207at2"/>
<dbReference type="InterPro" id="IPR035466">
    <property type="entry name" value="GlmS/AgaS_SIS"/>
</dbReference>
<evidence type="ECO:0000313" key="4">
    <source>
        <dbReference type="Proteomes" id="UP000319374"/>
    </source>
</evidence>
<dbReference type="KEGG" id="ada:A5CPEGH6_15730"/>
<keyword evidence="1" id="KW-0677">Repeat</keyword>
<dbReference type="PANTHER" id="PTHR32502">
    <property type="entry name" value="N-ACETYLGALACTOSAMINE PERMEASE II COMPONENT-RELATED"/>
    <property type="match status" value="1"/>
</dbReference>
<sequence>MQSKGQYTYAEIMQQPRVWKQQYDRIAARRQEIETFVRSHIERGYRVLFTGAGTSAYIGDALVPAVAGSLFEGAAAVPTTDIITHPASWFTPGRNVLLVSFARSGNSPESLGAIKLADRLGGERVAHIFITCNAEGRLARIAAAHRDSLLLLLPAETDDRSLAMTSSFSTMLLTALLVSRIDRIGGDAAAVECLANQTARALETYDSRIAAVARRNFSRAVFLGSGALKGIAEESHLKLQELTDGGVMCGFDSFLGFRHGPKAVVKEDSLLVYLVSRDPAVRRYEEDLIRQIDANNRTAAVVAVSAEPYAVGGVSFDLNVVLGGGDTGVYGCIPYVFTAQLLGYYKSLDRGLNPDSPSVSGNIHRVVEGVTIYPYER</sequence>
<accession>A0A4Y1X1M6</accession>
<dbReference type="Pfam" id="PF01380">
    <property type="entry name" value="SIS"/>
    <property type="match status" value="1"/>
</dbReference>
<dbReference type="GO" id="GO:0097367">
    <property type="term" value="F:carbohydrate derivative binding"/>
    <property type="evidence" value="ECO:0007669"/>
    <property type="project" value="InterPro"/>
</dbReference>
<dbReference type="GO" id="GO:1901135">
    <property type="term" value="P:carbohydrate derivative metabolic process"/>
    <property type="evidence" value="ECO:0007669"/>
    <property type="project" value="InterPro"/>
</dbReference>
<dbReference type="SUPFAM" id="SSF53697">
    <property type="entry name" value="SIS domain"/>
    <property type="match status" value="1"/>
</dbReference>
<dbReference type="CDD" id="cd05008">
    <property type="entry name" value="SIS_GlmS_GlmD_1"/>
    <property type="match status" value="1"/>
</dbReference>
<keyword evidence="4" id="KW-1185">Reference proteome</keyword>
<dbReference type="Proteomes" id="UP000319374">
    <property type="component" value="Chromosome"/>
</dbReference>
<evidence type="ECO:0000256" key="1">
    <source>
        <dbReference type="ARBA" id="ARBA00022737"/>
    </source>
</evidence>
<gene>
    <name evidence="3" type="primary">agaS</name>
    <name evidence="3" type="ORF">A5CPEGH6_15730</name>
</gene>
<dbReference type="GO" id="GO:0009401">
    <property type="term" value="P:phosphoenolpyruvate-dependent sugar phosphotransferase system"/>
    <property type="evidence" value="ECO:0007669"/>
    <property type="project" value="TreeGrafter"/>
</dbReference>
<dbReference type="AlphaFoldDB" id="A0A4Y1X1M6"/>
<reference evidence="4" key="1">
    <citation type="submission" date="2019-06" db="EMBL/GenBank/DDBJ databases">
        <title>Alistipes onderdonkii subsp. vulgaris subsp. nov., Alistipes dispar sp. nov. and Alistipes communis sp. nov., isolated from human faeces, and creation of Alistipes onderdonkii subsp. onderdonkii subsp. nov.</title>
        <authorList>
            <person name="Sakamoto M."/>
            <person name="Ikeyama N."/>
            <person name="Ogata Y."/>
            <person name="Suda W."/>
            <person name="Iino T."/>
            <person name="Hattori M."/>
            <person name="Ohkuma M."/>
        </authorList>
    </citation>
    <scope>NUCLEOTIDE SEQUENCE [LARGE SCALE GENOMIC DNA]</scope>
    <source>
        <strain evidence="4">5CPEGH6</strain>
    </source>
</reference>
<proteinExistence type="predicted"/>
<dbReference type="InterPro" id="IPR050303">
    <property type="entry name" value="GatZ_KbaZ_carbometab"/>
</dbReference>
<dbReference type="PROSITE" id="PS51464">
    <property type="entry name" value="SIS"/>
    <property type="match status" value="2"/>
</dbReference>
<organism evidence="3 4">
    <name type="scientific">Alistipes dispar</name>
    <dbReference type="NCBI Taxonomy" id="2585119"/>
    <lineage>
        <taxon>Bacteria</taxon>
        <taxon>Pseudomonadati</taxon>
        <taxon>Bacteroidota</taxon>
        <taxon>Bacteroidia</taxon>
        <taxon>Bacteroidales</taxon>
        <taxon>Rikenellaceae</taxon>
        <taxon>Alistipes</taxon>
    </lineage>
</organism>
<evidence type="ECO:0000313" key="3">
    <source>
        <dbReference type="EMBL" id="BBL06935.1"/>
    </source>
</evidence>
<keyword evidence="3" id="KW-0413">Isomerase</keyword>
<dbReference type="InterPro" id="IPR001347">
    <property type="entry name" value="SIS_dom"/>
</dbReference>
<dbReference type="GO" id="GO:0016853">
    <property type="term" value="F:isomerase activity"/>
    <property type="evidence" value="ECO:0007669"/>
    <property type="project" value="UniProtKB-KW"/>
</dbReference>
<dbReference type="EMBL" id="AP019736">
    <property type="protein sequence ID" value="BBL06935.1"/>
    <property type="molecule type" value="Genomic_DNA"/>
</dbReference>
<dbReference type="PANTHER" id="PTHR32502:SF3">
    <property type="entry name" value="D-GALACTOSAMINE-6-PHOSPHATE DEAMINASE AGAS-RELATED"/>
    <property type="match status" value="1"/>
</dbReference>
<dbReference type="Gene3D" id="3.40.50.10490">
    <property type="entry name" value="Glucose-6-phosphate isomerase like protein, domain 1"/>
    <property type="match status" value="2"/>
</dbReference>
<name>A0A4Y1X1M6_9BACT</name>
<dbReference type="GO" id="GO:0005886">
    <property type="term" value="C:plasma membrane"/>
    <property type="evidence" value="ECO:0007669"/>
    <property type="project" value="TreeGrafter"/>
</dbReference>
<evidence type="ECO:0000259" key="2">
    <source>
        <dbReference type="PROSITE" id="PS51464"/>
    </source>
</evidence>
<protein>
    <submittedName>
        <fullName evidence="3">Putative tagatose-6-phosphate ketose/aldose isomerase</fullName>
    </submittedName>
</protein>